<dbReference type="OrthoDB" id="2351665at2"/>
<reference evidence="3" key="1">
    <citation type="submission" date="2016-10" db="EMBL/GenBank/DDBJ databases">
        <authorList>
            <person name="Varghese N."/>
            <person name="Submissions S."/>
        </authorList>
    </citation>
    <scope>NUCLEOTIDE SEQUENCE [LARGE SCALE GENOMIC DNA]</scope>
    <source>
        <strain evidence="3">FP5</strain>
    </source>
</reference>
<dbReference type="RefSeq" id="WP_089750310.1">
    <property type="nucleotide sequence ID" value="NZ_FOOG01000004.1"/>
</dbReference>
<keyword evidence="3" id="KW-1185">Reference proteome</keyword>
<dbReference type="Proteomes" id="UP000198897">
    <property type="component" value="Unassembled WGS sequence"/>
</dbReference>
<sequence length="280" mass="32438">MTEIKEIGALCSLDEEGYIINQSDHKKINNKFLEVIRLINESCLSALPKEIHSIYIRGSVPRGLDIEGVSDVDVIIVTYSSPEELDLNWVEETEQFINQKFSFINGVELGFNPLSEFEESEYCSMIPFILKTYGICVYGENLISKLPDYKPDSSLANEHLIHLTPLMDKAKHDLKGNDDMEDIKDCCSWIMRIMVRAGGALVIVQEQSYTRDLFPAYELFSKHYPEKEQEMRTALWYAINPLSNSEEILNFLEHFGIWIEEETENWLDVYNPKREMHLPL</sequence>
<accession>A0A1I2KD06</accession>
<dbReference type="GO" id="GO:0016779">
    <property type="term" value="F:nucleotidyltransferase activity"/>
    <property type="evidence" value="ECO:0007669"/>
    <property type="project" value="InterPro"/>
</dbReference>
<dbReference type="Pfam" id="PF01909">
    <property type="entry name" value="NTP_transf_2"/>
    <property type="match status" value="1"/>
</dbReference>
<dbReference type="InterPro" id="IPR002934">
    <property type="entry name" value="Polymerase_NTP_transf_dom"/>
</dbReference>
<proteinExistence type="predicted"/>
<protein>
    <recommendedName>
        <fullName evidence="1">Polymerase nucleotidyl transferase domain-containing protein</fullName>
    </recommendedName>
</protein>
<gene>
    <name evidence="2" type="ORF">SAMN05216353_10438</name>
</gene>
<name>A0A1I2KD06_9BACI</name>
<dbReference type="AlphaFoldDB" id="A0A1I2KD06"/>
<dbReference type="InterPro" id="IPR043519">
    <property type="entry name" value="NT_sf"/>
</dbReference>
<dbReference type="EMBL" id="FOOG01000004">
    <property type="protein sequence ID" value="SFF64343.1"/>
    <property type="molecule type" value="Genomic_DNA"/>
</dbReference>
<feature type="domain" description="Polymerase nucleotidyl transferase" evidence="1">
    <location>
        <begin position="41"/>
        <end position="102"/>
    </location>
</feature>
<dbReference type="SUPFAM" id="SSF81301">
    <property type="entry name" value="Nucleotidyltransferase"/>
    <property type="match status" value="1"/>
</dbReference>
<dbReference type="Gene3D" id="3.30.460.10">
    <property type="entry name" value="Beta Polymerase, domain 2"/>
    <property type="match status" value="1"/>
</dbReference>
<organism evidence="2 3">
    <name type="scientific">Halobacillus alkaliphilus</name>
    <dbReference type="NCBI Taxonomy" id="396056"/>
    <lineage>
        <taxon>Bacteria</taxon>
        <taxon>Bacillati</taxon>
        <taxon>Bacillota</taxon>
        <taxon>Bacilli</taxon>
        <taxon>Bacillales</taxon>
        <taxon>Bacillaceae</taxon>
        <taxon>Halobacillus</taxon>
    </lineage>
</organism>
<evidence type="ECO:0000313" key="2">
    <source>
        <dbReference type="EMBL" id="SFF64343.1"/>
    </source>
</evidence>
<evidence type="ECO:0000259" key="1">
    <source>
        <dbReference type="Pfam" id="PF01909"/>
    </source>
</evidence>
<evidence type="ECO:0000313" key="3">
    <source>
        <dbReference type="Proteomes" id="UP000198897"/>
    </source>
</evidence>